<evidence type="ECO:0000313" key="3">
    <source>
        <dbReference type="Proteomes" id="UP000657006"/>
    </source>
</evidence>
<feature type="transmembrane region" description="Helical" evidence="1">
    <location>
        <begin position="64"/>
        <end position="83"/>
    </location>
</feature>
<keyword evidence="1" id="KW-0812">Transmembrane</keyword>
<sequence>MKTTHKRKVSVKGQPRCCQKVRHCKHMKISQKRNAGTRAAHSKPAVFLDTSVYTVQDTPHSFSLPIRILTPLLLLLLATLFLLHRLKNSPSVDSQNAQ</sequence>
<reference evidence="2" key="1">
    <citation type="submission" date="2020-08" db="EMBL/GenBank/DDBJ databases">
        <title>Genome public.</title>
        <authorList>
            <person name="Liu C."/>
            <person name="Sun Q."/>
        </authorList>
    </citation>
    <scope>NUCLEOTIDE SEQUENCE</scope>
    <source>
        <strain evidence="2">NSJ-32</strain>
    </source>
</reference>
<keyword evidence="3" id="KW-1185">Reference proteome</keyword>
<proteinExistence type="predicted"/>
<evidence type="ECO:0000256" key="1">
    <source>
        <dbReference type="SAM" id="Phobius"/>
    </source>
</evidence>
<keyword evidence="1" id="KW-1133">Transmembrane helix</keyword>
<dbReference type="AlphaFoldDB" id="A0A926DWE5"/>
<organism evidence="2 3">
    <name type="scientific">Bianquea renquensis</name>
    <dbReference type="NCBI Taxonomy" id="2763661"/>
    <lineage>
        <taxon>Bacteria</taxon>
        <taxon>Bacillati</taxon>
        <taxon>Bacillota</taxon>
        <taxon>Clostridia</taxon>
        <taxon>Eubacteriales</taxon>
        <taxon>Bianqueaceae</taxon>
        <taxon>Bianquea</taxon>
    </lineage>
</organism>
<gene>
    <name evidence="2" type="ORF">H8730_16360</name>
</gene>
<evidence type="ECO:0000313" key="2">
    <source>
        <dbReference type="EMBL" id="MBC8545113.1"/>
    </source>
</evidence>
<protein>
    <submittedName>
        <fullName evidence="2">Uncharacterized protein</fullName>
    </submittedName>
</protein>
<accession>A0A926DWE5</accession>
<comment type="caution">
    <text evidence="2">The sequence shown here is derived from an EMBL/GenBank/DDBJ whole genome shotgun (WGS) entry which is preliminary data.</text>
</comment>
<dbReference type="EMBL" id="JACRSQ010000047">
    <property type="protein sequence ID" value="MBC8545113.1"/>
    <property type="molecule type" value="Genomic_DNA"/>
</dbReference>
<name>A0A926DWE5_9FIRM</name>
<dbReference type="Proteomes" id="UP000657006">
    <property type="component" value="Unassembled WGS sequence"/>
</dbReference>
<keyword evidence="1" id="KW-0472">Membrane</keyword>